<organism evidence="2 3">
    <name type="scientific">Hermetia illucens</name>
    <name type="common">Black soldier fly</name>
    <dbReference type="NCBI Taxonomy" id="343691"/>
    <lineage>
        <taxon>Eukaryota</taxon>
        <taxon>Metazoa</taxon>
        <taxon>Ecdysozoa</taxon>
        <taxon>Arthropoda</taxon>
        <taxon>Hexapoda</taxon>
        <taxon>Insecta</taxon>
        <taxon>Pterygota</taxon>
        <taxon>Neoptera</taxon>
        <taxon>Endopterygota</taxon>
        <taxon>Diptera</taxon>
        <taxon>Brachycera</taxon>
        <taxon>Stratiomyomorpha</taxon>
        <taxon>Stratiomyidae</taxon>
        <taxon>Hermetiinae</taxon>
        <taxon>Hermetia</taxon>
    </lineage>
</organism>
<evidence type="ECO:0000313" key="2">
    <source>
        <dbReference type="EMBL" id="CAD7077515.1"/>
    </source>
</evidence>
<gene>
    <name evidence="2" type="ORF">HERILL_LOCUS856</name>
</gene>
<keyword evidence="3" id="KW-1185">Reference proteome</keyword>
<feature type="region of interest" description="Disordered" evidence="1">
    <location>
        <begin position="172"/>
        <end position="205"/>
    </location>
</feature>
<dbReference type="AlphaFoldDB" id="A0A7R8UB35"/>
<sequence>MSSVSQFLPHIINALSMSSDHQDNLDGIIKRVEEDLKTCECPKQNVPHDVRRSLQVGVDLGLIAANNNVFRLRFNPNAKPPFSSPSFAAQDVQIGGSEKYSSADSGRKSKSEIDLAGCDSQRTLNDDEDTEESDDEAETPVSRKYKPKVAKSTAILQKNECPLSLCMKRFQMNQARRRREARRRGQRSRSRSKRKRSKSGRRKRR</sequence>
<proteinExistence type="predicted"/>
<evidence type="ECO:0000313" key="3">
    <source>
        <dbReference type="Proteomes" id="UP000594454"/>
    </source>
</evidence>
<dbReference type="EMBL" id="LR899009">
    <property type="protein sequence ID" value="CAD7077515.1"/>
    <property type="molecule type" value="Genomic_DNA"/>
</dbReference>
<feature type="region of interest" description="Disordered" evidence="1">
    <location>
        <begin position="98"/>
        <end position="154"/>
    </location>
</feature>
<feature type="compositionally biased region" description="Basic residues" evidence="1">
    <location>
        <begin position="175"/>
        <end position="205"/>
    </location>
</feature>
<dbReference type="Proteomes" id="UP000594454">
    <property type="component" value="Chromosome 1"/>
</dbReference>
<protein>
    <submittedName>
        <fullName evidence="2">Uncharacterized protein</fullName>
    </submittedName>
</protein>
<name>A0A7R8UB35_HERIL</name>
<accession>A0A7R8UB35</accession>
<evidence type="ECO:0000256" key="1">
    <source>
        <dbReference type="SAM" id="MobiDB-lite"/>
    </source>
</evidence>
<reference evidence="2 3" key="1">
    <citation type="submission" date="2020-11" db="EMBL/GenBank/DDBJ databases">
        <authorList>
            <person name="Wallbank WR R."/>
            <person name="Pardo Diaz C."/>
            <person name="Kozak K."/>
            <person name="Martin S."/>
            <person name="Jiggins C."/>
            <person name="Moest M."/>
            <person name="Warren A I."/>
            <person name="Generalovic N T."/>
            <person name="Byers J.R.P. K."/>
            <person name="Montejo-Kovacevich G."/>
            <person name="Yen C E."/>
        </authorList>
    </citation>
    <scope>NUCLEOTIDE SEQUENCE [LARGE SCALE GENOMIC DNA]</scope>
</reference>
<dbReference type="InParanoid" id="A0A7R8UB35"/>
<feature type="compositionally biased region" description="Acidic residues" evidence="1">
    <location>
        <begin position="126"/>
        <end position="138"/>
    </location>
</feature>